<evidence type="ECO:0000256" key="2">
    <source>
        <dbReference type="ARBA" id="ARBA00006228"/>
    </source>
</evidence>
<feature type="compositionally biased region" description="Basic and acidic residues" evidence="7">
    <location>
        <begin position="194"/>
        <end position="207"/>
    </location>
</feature>
<dbReference type="AlphaFoldDB" id="A0A6B8TPJ0"/>
<keyword evidence="4" id="KW-0812">Transmembrane</keyword>
<evidence type="ECO:0000256" key="5">
    <source>
        <dbReference type="ARBA" id="ARBA00022989"/>
    </source>
</evidence>
<keyword evidence="3" id="KW-1003">Cell membrane</keyword>
<evidence type="ECO:0000313" key="8">
    <source>
        <dbReference type="EMBL" id="QGS34651.1"/>
    </source>
</evidence>
<protein>
    <recommendedName>
        <fullName evidence="10">MnhE protein</fullName>
    </recommendedName>
</protein>
<dbReference type="PANTHER" id="PTHR34584">
    <property type="entry name" value="NA(+)/H(+) ANTIPORTER SUBUNIT E1"/>
    <property type="match status" value="1"/>
</dbReference>
<evidence type="ECO:0008006" key="10">
    <source>
        <dbReference type="Google" id="ProtNLM"/>
    </source>
</evidence>
<dbReference type="GO" id="GO:0005886">
    <property type="term" value="C:plasma membrane"/>
    <property type="evidence" value="ECO:0007669"/>
    <property type="project" value="UniProtKB-SubCell"/>
</dbReference>
<dbReference type="InterPro" id="IPR002758">
    <property type="entry name" value="Cation_antiport_E"/>
</dbReference>
<dbReference type="EMBL" id="CP046322">
    <property type="protein sequence ID" value="QGS34651.1"/>
    <property type="molecule type" value="Genomic_DNA"/>
</dbReference>
<keyword evidence="6" id="KW-0472">Membrane</keyword>
<dbReference type="Proteomes" id="UP000426857">
    <property type="component" value="Chromosome"/>
</dbReference>
<keyword evidence="5" id="KW-1133">Transmembrane helix</keyword>
<comment type="similarity">
    <text evidence="2">Belongs to the CPA3 antiporters (TC 2.A.63) subunit E family.</text>
</comment>
<dbReference type="PANTHER" id="PTHR34584:SF1">
    <property type="entry name" value="NA(+)_H(+) ANTIPORTER SUBUNIT E1"/>
    <property type="match status" value="1"/>
</dbReference>
<evidence type="ECO:0000256" key="1">
    <source>
        <dbReference type="ARBA" id="ARBA00004651"/>
    </source>
</evidence>
<evidence type="ECO:0000256" key="4">
    <source>
        <dbReference type="ARBA" id="ARBA00022692"/>
    </source>
</evidence>
<comment type="subcellular location">
    <subcellularLocation>
        <location evidence="1">Cell membrane</location>
        <topology evidence="1">Multi-pass membrane protein</topology>
    </subcellularLocation>
</comment>
<dbReference type="KEGG" id="cxe:FOB82_06485"/>
<evidence type="ECO:0000256" key="6">
    <source>
        <dbReference type="ARBA" id="ARBA00023136"/>
    </source>
</evidence>
<feature type="region of interest" description="Disordered" evidence="7">
    <location>
        <begin position="158"/>
        <end position="207"/>
    </location>
</feature>
<accession>A0A6B8TPJ0</accession>
<proteinExistence type="inferred from homology"/>
<evidence type="ECO:0000256" key="3">
    <source>
        <dbReference type="ARBA" id="ARBA00022475"/>
    </source>
</evidence>
<evidence type="ECO:0000313" key="9">
    <source>
        <dbReference type="Proteomes" id="UP000426857"/>
    </source>
</evidence>
<dbReference type="GO" id="GO:0008324">
    <property type="term" value="F:monoatomic cation transmembrane transporter activity"/>
    <property type="evidence" value="ECO:0007669"/>
    <property type="project" value="InterPro"/>
</dbReference>
<dbReference type="Pfam" id="PF01899">
    <property type="entry name" value="MNHE"/>
    <property type="match status" value="1"/>
</dbReference>
<name>A0A6B8TPJ0_9CORY</name>
<gene>
    <name evidence="8" type="ORF">FOB82_06485</name>
</gene>
<dbReference type="RefSeq" id="WP_155868870.1">
    <property type="nucleotide sequence ID" value="NZ_CP046322.1"/>
</dbReference>
<reference evidence="8 9" key="1">
    <citation type="submission" date="2019-11" db="EMBL/GenBank/DDBJ databases">
        <title>FDA dAtabase for Regulatory Grade micrObial Sequences (FDA-ARGOS): Supporting development and validation of Infectious Disease Dx tests.</title>
        <authorList>
            <person name="Kerrigan L."/>
            <person name="Long C."/>
            <person name="Tallon L."/>
            <person name="Sadzewicz L."/>
            <person name="Vavikolanu K."/>
            <person name="Mehta A."/>
            <person name="Aluvathingal J."/>
            <person name="Nadendla S."/>
            <person name="Yan Y."/>
            <person name="Sichtig H."/>
        </authorList>
    </citation>
    <scope>NUCLEOTIDE SEQUENCE [LARGE SCALE GENOMIC DNA]</scope>
    <source>
        <strain evidence="8 9">FDAARGOS_674</strain>
    </source>
</reference>
<sequence length="207" mass="22183">MSFLHIPVYAAWLTGQVVLAATEVIADTFRRRQKQKPTLIGMPLRITTDNEIVGLSASITMTPGTLVCGTRGLADGGRMFIVHVMFGADLDGVYDSLYDMEERMAPRVRDLPRPEAFVFDGYDPAVHADPDEVIGTAAEAGSGLPDLPPTVTVVADPLEDDVIPEQTAAERGGPDDPTVDVVKQEGATNVSGEPKGDRDPAKEADHE</sequence>
<evidence type="ECO:0000256" key="7">
    <source>
        <dbReference type="SAM" id="MobiDB-lite"/>
    </source>
</evidence>
<organism evidence="8 9">
    <name type="scientific">Corynebacterium xerosis</name>
    <dbReference type="NCBI Taxonomy" id="1725"/>
    <lineage>
        <taxon>Bacteria</taxon>
        <taxon>Bacillati</taxon>
        <taxon>Actinomycetota</taxon>
        <taxon>Actinomycetes</taxon>
        <taxon>Mycobacteriales</taxon>
        <taxon>Corynebacteriaceae</taxon>
        <taxon>Corynebacterium</taxon>
    </lineage>
</organism>